<keyword evidence="3" id="KW-1185">Reference proteome</keyword>
<proteinExistence type="predicted"/>
<feature type="transmembrane region" description="Helical" evidence="1">
    <location>
        <begin position="57"/>
        <end position="83"/>
    </location>
</feature>
<feature type="transmembrane region" description="Helical" evidence="1">
    <location>
        <begin position="104"/>
        <end position="125"/>
    </location>
</feature>
<dbReference type="PANTHER" id="PTHR35804">
    <property type="entry name" value="LYSINE EXPORTER LYSO"/>
    <property type="match status" value="1"/>
</dbReference>
<dbReference type="RefSeq" id="WP_117002341.1">
    <property type="nucleotide sequence ID" value="NZ_BMJS01000011.1"/>
</dbReference>
<gene>
    <name evidence="2" type="primary">lysO</name>
    <name evidence="2" type="ORF">GCM10010995_12890</name>
</gene>
<feature type="transmembrane region" description="Helical" evidence="1">
    <location>
        <begin position="131"/>
        <end position="149"/>
    </location>
</feature>
<keyword evidence="1" id="KW-1133">Transmembrane helix</keyword>
<evidence type="ECO:0000313" key="3">
    <source>
        <dbReference type="Proteomes" id="UP000636949"/>
    </source>
</evidence>
<feature type="transmembrane region" description="Helical" evidence="1">
    <location>
        <begin position="170"/>
        <end position="191"/>
    </location>
</feature>
<protein>
    <submittedName>
        <fullName evidence="2">Lysine exporter LysO</fullName>
    </submittedName>
</protein>
<feature type="transmembrane region" description="Helical" evidence="1">
    <location>
        <begin position="280"/>
        <end position="302"/>
    </location>
</feature>
<dbReference type="OrthoDB" id="5451742at2"/>
<dbReference type="GO" id="GO:0015661">
    <property type="term" value="F:L-lysine efflux transmembrane transporter activity"/>
    <property type="evidence" value="ECO:0007669"/>
    <property type="project" value="InterPro"/>
</dbReference>
<evidence type="ECO:0000313" key="2">
    <source>
        <dbReference type="EMBL" id="GGF97054.1"/>
    </source>
</evidence>
<dbReference type="GO" id="GO:0005886">
    <property type="term" value="C:plasma membrane"/>
    <property type="evidence" value="ECO:0007669"/>
    <property type="project" value="TreeGrafter"/>
</dbReference>
<feature type="transmembrane region" description="Helical" evidence="1">
    <location>
        <begin position="6"/>
        <end position="23"/>
    </location>
</feature>
<feature type="transmembrane region" description="Helical" evidence="1">
    <location>
        <begin position="197"/>
        <end position="216"/>
    </location>
</feature>
<keyword evidence="1" id="KW-0812">Transmembrane</keyword>
<reference evidence="2" key="1">
    <citation type="journal article" date="2014" name="Int. J. Syst. Evol. Microbiol.">
        <title>Complete genome sequence of Corynebacterium casei LMG S-19264T (=DSM 44701T), isolated from a smear-ripened cheese.</title>
        <authorList>
            <consortium name="US DOE Joint Genome Institute (JGI-PGF)"/>
            <person name="Walter F."/>
            <person name="Albersmeier A."/>
            <person name="Kalinowski J."/>
            <person name="Ruckert C."/>
        </authorList>
    </citation>
    <scope>NUCLEOTIDE SEQUENCE</scope>
    <source>
        <strain evidence="2">CGMCC 1.15758</strain>
    </source>
</reference>
<reference evidence="2" key="2">
    <citation type="submission" date="2020-09" db="EMBL/GenBank/DDBJ databases">
        <authorList>
            <person name="Sun Q."/>
            <person name="Zhou Y."/>
        </authorList>
    </citation>
    <scope>NUCLEOTIDE SEQUENCE</scope>
    <source>
        <strain evidence="2">CGMCC 1.15758</strain>
    </source>
</reference>
<keyword evidence="1" id="KW-0472">Membrane</keyword>
<feature type="transmembrane region" description="Helical" evidence="1">
    <location>
        <begin position="30"/>
        <end position="51"/>
    </location>
</feature>
<dbReference type="PANTHER" id="PTHR35804:SF1">
    <property type="entry name" value="LYSINE EXPORTER LYSO"/>
    <property type="match status" value="1"/>
</dbReference>
<evidence type="ECO:0000256" key="1">
    <source>
        <dbReference type="SAM" id="Phobius"/>
    </source>
</evidence>
<dbReference type="Pfam" id="PF03956">
    <property type="entry name" value="Lys_export"/>
    <property type="match status" value="1"/>
</dbReference>
<comment type="caution">
    <text evidence="2">The sequence shown here is derived from an EMBL/GenBank/DDBJ whole genome shotgun (WGS) entry which is preliminary data.</text>
</comment>
<name>A0A8J2Z4F4_9GAMM</name>
<dbReference type="EMBL" id="BMJS01000011">
    <property type="protein sequence ID" value="GGF97054.1"/>
    <property type="molecule type" value="Genomic_DNA"/>
</dbReference>
<organism evidence="2 3">
    <name type="scientific">Cysteiniphilum litorale</name>
    <dbReference type="NCBI Taxonomy" id="2056700"/>
    <lineage>
        <taxon>Bacteria</taxon>
        <taxon>Pseudomonadati</taxon>
        <taxon>Pseudomonadota</taxon>
        <taxon>Gammaproteobacteria</taxon>
        <taxon>Thiotrichales</taxon>
        <taxon>Fastidiosibacteraceae</taxon>
        <taxon>Cysteiniphilum</taxon>
    </lineage>
</organism>
<dbReference type="AlphaFoldDB" id="A0A8J2Z4F4"/>
<dbReference type="InterPro" id="IPR005642">
    <property type="entry name" value="LysO"/>
</dbReference>
<accession>A0A8J2Z4F4</accession>
<dbReference type="Proteomes" id="UP000636949">
    <property type="component" value="Unassembled WGS sequence"/>
</dbReference>
<sequence>MIQALIILSALILGYFIDLKFLSNKLMNKLLSAMISLIITVMGYNFGELIYKLQGELVSMLGITLSFIAALFAINVLAVNGYLRLKPKRAIKAHHDMVKAQSPLKPILTSCKYLLYLVIGTLLGLFINKPLLHIELIIDAILILTLFIIGIQMRREGHSLTQILKNKTGIMIAIILMISSLAVGAVLGLFFDIPLSHALMLTSGFGWYSLASILNAQLIDAHFGTMTFFIDFSREIIAIIVIPVLAKRIPTELVSYSGATAMDFSLPVIKDHIGIQAVPVAISSGFVLTLATPILIPLFNLIPF</sequence>